<accession>A0A5C5YCC4</accession>
<organism evidence="3 4">
    <name type="scientific">Posidoniimonas polymericola</name>
    <dbReference type="NCBI Taxonomy" id="2528002"/>
    <lineage>
        <taxon>Bacteria</taxon>
        <taxon>Pseudomonadati</taxon>
        <taxon>Planctomycetota</taxon>
        <taxon>Planctomycetia</taxon>
        <taxon>Pirellulales</taxon>
        <taxon>Lacipirellulaceae</taxon>
        <taxon>Posidoniimonas</taxon>
    </lineage>
</organism>
<dbReference type="AlphaFoldDB" id="A0A5C5YCC4"/>
<feature type="compositionally biased region" description="Basic and acidic residues" evidence="1">
    <location>
        <begin position="452"/>
        <end position="461"/>
    </location>
</feature>
<comment type="caution">
    <text evidence="3">The sequence shown here is derived from an EMBL/GenBank/DDBJ whole genome shotgun (WGS) entry which is preliminary data.</text>
</comment>
<gene>
    <name evidence="3" type="ORF">Pla123a_40530</name>
</gene>
<feature type="chain" id="PRO_5022802177" evidence="2">
    <location>
        <begin position="23"/>
        <end position="629"/>
    </location>
</feature>
<feature type="signal peptide" evidence="2">
    <location>
        <begin position="1"/>
        <end position="22"/>
    </location>
</feature>
<keyword evidence="4" id="KW-1185">Reference proteome</keyword>
<dbReference type="OrthoDB" id="231591at2"/>
<evidence type="ECO:0000313" key="4">
    <source>
        <dbReference type="Proteomes" id="UP000318478"/>
    </source>
</evidence>
<evidence type="ECO:0000256" key="2">
    <source>
        <dbReference type="SAM" id="SignalP"/>
    </source>
</evidence>
<name>A0A5C5YCC4_9BACT</name>
<feature type="region of interest" description="Disordered" evidence="1">
    <location>
        <begin position="429"/>
        <end position="466"/>
    </location>
</feature>
<dbReference type="Proteomes" id="UP000318478">
    <property type="component" value="Unassembled WGS sequence"/>
</dbReference>
<keyword evidence="2" id="KW-0732">Signal</keyword>
<reference evidence="3 4" key="1">
    <citation type="submission" date="2019-02" db="EMBL/GenBank/DDBJ databases">
        <title>Deep-cultivation of Planctomycetes and their phenomic and genomic characterization uncovers novel biology.</title>
        <authorList>
            <person name="Wiegand S."/>
            <person name="Jogler M."/>
            <person name="Boedeker C."/>
            <person name="Pinto D."/>
            <person name="Vollmers J."/>
            <person name="Rivas-Marin E."/>
            <person name="Kohn T."/>
            <person name="Peeters S.H."/>
            <person name="Heuer A."/>
            <person name="Rast P."/>
            <person name="Oberbeckmann S."/>
            <person name="Bunk B."/>
            <person name="Jeske O."/>
            <person name="Meyerdierks A."/>
            <person name="Storesund J.E."/>
            <person name="Kallscheuer N."/>
            <person name="Luecker S."/>
            <person name="Lage O.M."/>
            <person name="Pohl T."/>
            <person name="Merkel B.J."/>
            <person name="Hornburger P."/>
            <person name="Mueller R.-W."/>
            <person name="Bruemmer F."/>
            <person name="Labrenz M."/>
            <person name="Spormann A.M."/>
            <person name="Op Den Camp H."/>
            <person name="Overmann J."/>
            <person name="Amann R."/>
            <person name="Jetten M.S.M."/>
            <person name="Mascher T."/>
            <person name="Medema M.H."/>
            <person name="Devos D.P."/>
            <person name="Kaster A.-K."/>
            <person name="Ovreas L."/>
            <person name="Rohde M."/>
            <person name="Galperin M.Y."/>
            <person name="Jogler C."/>
        </authorList>
    </citation>
    <scope>NUCLEOTIDE SEQUENCE [LARGE SCALE GENOMIC DNA]</scope>
    <source>
        <strain evidence="3 4">Pla123a</strain>
    </source>
</reference>
<sequence precursor="true">MQTNLVALLLSAVCLQTAAASTAEFSPAVTRLPYPPDTYDLRFTAWSGDIQFNSHSPLKSLAAFYLREMADRGWRLDESEVEVDDDSIELLFTHDSAEVDLRLSQWSKEVRARLDCEELDFAGVDNPAKLAAAGLPVPPGVMFVHQNLTLPADAQPPKFDEDGATVVSPQGLQEAYDYYCDQVRKLGFRESRRPILTDTRRYTEFRKGADEVSVNVFTHAAGSRSVLEYESSRPALSKPPLAAVASLPIGNPAAAGGSTQAGGPTQAATAMAKTPVSVAANSGQAVVIHGGQKYTFKNVACFQTKDRGGFATEVVFASKPVPLAKLQQLLSTEDDPSLWDLYDDFDGPDYLILQLGDYESFSFSVPGVGIGGKQPENYKNEMTIANGRVQGAWTVQPETILSRQLSITATIDAALLTPTTRITSMPTEVAAGPQPADASTAGHAEVPFPDSVDGHSREGSNYRKTYTAESTEPWPVVSKFYQRELPQQRWTQVSVSDGKLVYRGEGRELRAEIKPAGAGSSITIVTLDSAKAERDGFLPERGKARLVLGNAHTQAVSYQIGKTNYPLKPGQGGRDPKDALNYTVTPATYTIVIKIPGEADQTEKLTLEEGSTWGIITLPTGGYLPMRMY</sequence>
<dbReference type="RefSeq" id="WP_146590323.1">
    <property type="nucleotide sequence ID" value="NZ_SJPO01000011.1"/>
</dbReference>
<proteinExistence type="predicted"/>
<evidence type="ECO:0000313" key="3">
    <source>
        <dbReference type="EMBL" id="TWT72754.1"/>
    </source>
</evidence>
<protein>
    <submittedName>
        <fullName evidence="3">Uncharacterized protein</fullName>
    </submittedName>
</protein>
<evidence type="ECO:0000256" key="1">
    <source>
        <dbReference type="SAM" id="MobiDB-lite"/>
    </source>
</evidence>
<dbReference type="EMBL" id="SJPO01000011">
    <property type="protein sequence ID" value="TWT72754.1"/>
    <property type="molecule type" value="Genomic_DNA"/>
</dbReference>